<gene>
    <name evidence="2" type="ORF">IFR04_015892</name>
</gene>
<dbReference type="Proteomes" id="UP000664132">
    <property type="component" value="Unassembled WGS sequence"/>
</dbReference>
<comment type="caution">
    <text evidence="2">The sequence shown here is derived from an EMBL/GenBank/DDBJ whole genome shotgun (WGS) entry which is preliminary data.</text>
</comment>
<dbReference type="EMBL" id="JAFJYH010000546">
    <property type="protein sequence ID" value="KAG4410975.1"/>
    <property type="molecule type" value="Genomic_DNA"/>
</dbReference>
<evidence type="ECO:0000259" key="1">
    <source>
        <dbReference type="Pfam" id="PF20150"/>
    </source>
</evidence>
<dbReference type="AlphaFoldDB" id="A0A8H7T1Z0"/>
<protein>
    <recommendedName>
        <fullName evidence="1">2EXR domain-containing protein</fullName>
    </recommendedName>
</protein>
<reference evidence="2" key="1">
    <citation type="submission" date="2021-02" db="EMBL/GenBank/DDBJ databases">
        <title>Genome sequence Cadophora malorum strain M34.</title>
        <authorList>
            <person name="Stefanovic E."/>
            <person name="Vu D."/>
            <person name="Scully C."/>
            <person name="Dijksterhuis J."/>
            <person name="Roader J."/>
            <person name="Houbraken J."/>
        </authorList>
    </citation>
    <scope>NUCLEOTIDE SEQUENCE</scope>
    <source>
        <strain evidence="2">M34</strain>
    </source>
</reference>
<sequence>MSDFSTACSPSFIGLTDATSPATRLTSMSSSGVSIPCIVKTPDTNVDAEVLSPKARELMNSSPFSPFTEVTNPARDIHPLDKFPLFRKLPLELRRMIWWIALNRPQVVGVICSLEYDRPDMTGWQYRPSTSRQPVIRFVNKEARKEALNLEFPLFTYLPFIKRPTILSTPAVDTVLLLEKEFACEFGLWQMLMDMVDEIYPTPKMKKIAVHIKWRPYFNGLGLEDLEANFDALKVLGTEEIVFVVGDEAGCRGKEVKLGEKLPVQDTKEILEADLVAKIKDELKMKTEDKITWQDLMEYDLRRIEYANEICEVDPKWTVTKISYCEVAARV</sequence>
<organism evidence="2 3">
    <name type="scientific">Cadophora malorum</name>
    <dbReference type="NCBI Taxonomy" id="108018"/>
    <lineage>
        <taxon>Eukaryota</taxon>
        <taxon>Fungi</taxon>
        <taxon>Dikarya</taxon>
        <taxon>Ascomycota</taxon>
        <taxon>Pezizomycotina</taxon>
        <taxon>Leotiomycetes</taxon>
        <taxon>Helotiales</taxon>
        <taxon>Ploettnerulaceae</taxon>
        <taxon>Cadophora</taxon>
    </lineage>
</organism>
<dbReference type="Pfam" id="PF20150">
    <property type="entry name" value="2EXR"/>
    <property type="match status" value="1"/>
</dbReference>
<evidence type="ECO:0000313" key="3">
    <source>
        <dbReference type="Proteomes" id="UP000664132"/>
    </source>
</evidence>
<dbReference type="OrthoDB" id="3565357at2759"/>
<accession>A0A8H7T1Z0</accession>
<dbReference type="InterPro" id="IPR045518">
    <property type="entry name" value="2EXR"/>
</dbReference>
<name>A0A8H7T1Z0_9HELO</name>
<keyword evidence="3" id="KW-1185">Reference proteome</keyword>
<dbReference type="PANTHER" id="PTHR35910:SF1">
    <property type="entry name" value="2EXR DOMAIN-CONTAINING PROTEIN"/>
    <property type="match status" value="1"/>
</dbReference>
<dbReference type="PANTHER" id="PTHR35910">
    <property type="entry name" value="2EXR DOMAIN-CONTAINING PROTEIN"/>
    <property type="match status" value="1"/>
</dbReference>
<proteinExistence type="predicted"/>
<feature type="domain" description="2EXR" evidence="1">
    <location>
        <begin position="83"/>
        <end position="174"/>
    </location>
</feature>
<evidence type="ECO:0000313" key="2">
    <source>
        <dbReference type="EMBL" id="KAG4410975.1"/>
    </source>
</evidence>